<comment type="subunit">
    <text evidence="8">Homodimer.</text>
</comment>
<dbReference type="GO" id="GO:0016409">
    <property type="term" value="F:palmitoyltransferase activity"/>
    <property type="evidence" value="ECO:0007669"/>
    <property type="project" value="UniProtKB-ARBA"/>
</dbReference>
<feature type="signal peptide" evidence="8">
    <location>
        <begin position="1"/>
        <end position="21"/>
    </location>
</feature>
<dbReference type="InterPro" id="IPR009746">
    <property type="entry name" value="LipidA_acyl_PagP"/>
</dbReference>
<evidence type="ECO:0000256" key="6">
    <source>
        <dbReference type="ARBA" id="ARBA00023237"/>
    </source>
</evidence>
<comment type="catalytic activity">
    <reaction evidence="8">
        <text>a lipid A + a 1,2-diacyl-sn-glycero-3-phosphocholine = a hepta-acyl lipid A + a 2-acyl-sn-glycero-3-phosphocholine</text>
        <dbReference type="Rhea" id="RHEA:74275"/>
        <dbReference type="ChEBI" id="CHEBI:57643"/>
        <dbReference type="ChEBI" id="CHEBI:57875"/>
        <dbReference type="ChEBI" id="CHEBI:193141"/>
        <dbReference type="ChEBI" id="CHEBI:193142"/>
        <dbReference type="EC" id="2.3.1.251"/>
    </reaction>
</comment>
<dbReference type="SUPFAM" id="SSF56925">
    <property type="entry name" value="OMPA-like"/>
    <property type="match status" value="1"/>
</dbReference>
<keyword evidence="7 8" id="KW-0012">Acyltransferase</keyword>
<comment type="catalytic activity">
    <reaction evidence="8">
        <text>a lipid IVA + a 1,2-diacyl-sn-glycero-3-phosphocholine = a lipid IVB + a 2-acyl-sn-glycero-3-phosphocholine</text>
        <dbReference type="Rhea" id="RHEA:74279"/>
        <dbReference type="ChEBI" id="CHEBI:57643"/>
        <dbReference type="ChEBI" id="CHEBI:57875"/>
        <dbReference type="ChEBI" id="CHEBI:176425"/>
        <dbReference type="ChEBI" id="CHEBI:193143"/>
        <dbReference type="EC" id="2.3.1.251"/>
    </reaction>
</comment>
<dbReference type="GO" id="GO:0009279">
    <property type="term" value="C:cell outer membrane"/>
    <property type="evidence" value="ECO:0007669"/>
    <property type="project" value="UniProtKB-SubCell"/>
</dbReference>
<protein>
    <recommendedName>
        <fullName evidence="8">Lipid A acyltransferase PagP</fullName>
        <ecNumber evidence="8">2.3.1.251</ecNumber>
    </recommendedName>
    <alternativeName>
        <fullName evidence="8">Lipid A acylation protein</fullName>
    </alternativeName>
</protein>
<accession>A0A1I5EM78</accession>
<dbReference type="GO" id="GO:0009245">
    <property type="term" value="P:lipid A biosynthetic process"/>
    <property type="evidence" value="ECO:0007669"/>
    <property type="project" value="UniProtKB-UniRule"/>
</dbReference>
<comment type="catalytic activity">
    <reaction evidence="8">
        <text>a lipid IIA + a 1,2-diacyl-sn-glycero-3-phosphocholine = a lipid IIB + a 2-acyl-sn-glycero-3-phosphocholine</text>
        <dbReference type="Rhea" id="RHEA:74283"/>
        <dbReference type="ChEBI" id="CHEBI:57643"/>
        <dbReference type="ChEBI" id="CHEBI:57875"/>
        <dbReference type="ChEBI" id="CHEBI:193144"/>
        <dbReference type="ChEBI" id="CHEBI:193145"/>
        <dbReference type="EC" id="2.3.1.251"/>
    </reaction>
</comment>
<evidence type="ECO:0000256" key="4">
    <source>
        <dbReference type="ARBA" id="ARBA00022729"/>
    </source>
</evidence>
<sequence precursor="true">MKTSTTTAIVAVLLTAAPLHAETTPASSWWNGFTDNVAQTWNDPQYTDLYLPFISWHARFMYDKEKTDHYNENPWGGGLGVSRYNDSGDWSALYAMAFKDSHNEWQPIVGYGWEKGWYPVSNHDFRLGAGLTAGITAREDFGNYIPLPIILPLFSAGYKALNVQFTYIPGTYNNGNVLFAWFRYAF</sequence>
<evidence type="ECO:0000313" key="9">
    <source>
        <dbReference type="EMBL" id="SFO12151.1"/>
    </source>
</evidence>
<evidence type="ECO:0000256" key="3">
    <source>
        <dbReference type="ARBA" id="ARBA00022679"/>
    </source>
</evidence>
<dbReference type="EC" id="2.3.1.251" evidence="8"/>
<evidence type="ECO:0000313" key="10">
    <source>
        <dbReference type="Proteomes" id="UP000198968"/>
    </source>
</evidence>
<keyword evidence="4 8" id="KW-0732">Signal</keyword>
<name>A0A1I5EM78_9GAMM</name>
<dbReference type="Proteomes" id="UP000198968">
    <property type="component" value="Unassembled WGS sequence"/>
</dbReference>
<feature type="active site" evidence="8">
    <location>
        <position position="57"/>
    </location>
</feature>
<keyword evidence="3 8" id="KW-0808">Transferase</keyword>
<feature type="chain" id="PRO_5011804597" description="Lipid A acyltransferase PagP" evidence="8">
    <location>
        <begin position="22"/>
        <end position="186"/>
    </location>
</feature>
<feature type="site" description="Role in lipopolysaccharide recognition" evidence="8">
    <location>
        <position position="66"/>
    </location>
</feature>
<reference evidence="10" key="1">
    <citation type="submission" date="2016-10" db="EMBL/GenBank/DDBJ databases">
        <authorList>
            <person name="Varghese N."/>
            <person name="Submissions S."/>
        </authorList>
    </citation>
    <scope>NUCLEOTIDE SEQUENCE [LARGE SCALE GENOMIC DNA]</scope>
    <source>
        <strain evidence="10">OV426</strain>
    </source>
</reference>
<dbReference type="AlphaFoldDB" id="A0A1I5EM78"/>
<dbReference type="HAMAP" id="MF_00837">
    <property type="entry name" value="PagP_transferase"/>
    <property type="match status" value="1"/>
</dbReference>
<keyword evidence="10" id="KW-1185">Reference proteome</keyword>
<comment type="subcellular location">
    <subcellularLocation>
        <location evidence="1 8">Cell outer membrane</location>
    </subcellularLocation>
</comment>
<keyword evidence="6 8" id="KW-0998">Cell outer membrane</keyword>
<evidence type="ECO:0000256" key="7">
    <source>
        <dbReference type="ARBA" id="ARBA00023315"/>
    </source>
</evidence>
<evidence type="ECO:0000256" key="2">
    <source>
        <dbReference type="ARBA" id="ARBA00006368"/>
    </source>
</evidence>
<proteinExistence type="inferred from homology"/>
<evidence type="ECO:0000256" key="5">
    <source>
        <dbReference type="ARBA" id="ARBA00023136"/>
    </source>
</evidence>
<feature type="site" description="Role in the phospholipid gating" evidence="8">
    <location>
        <position position="172"/>
    </location>
</feature>
<keyword evidence="5 8" id="KW-0472">Membrane</keyword>
<dbReference type="NCBIfam" id="NF008271">
    <property type="entry name" value="PRK11045.1"/>
    <property type="match status" value="1"/>
</dbReference>
<comment type="similarity">
    <text evidence="2 8">Belongs to the lipid A palmitoyltransferase family.</text>
</comment>
<dbReference type="OrthoDB" id="9156803at2"/>
<comment type="function">
    <text evidence="8">Transfers a fatty acid residue from the sn-1 position of a phospholipid to the N-linked hydroxyfatty acid chain on the proximal unit of lipid A or its precursors.</text>
</comment>
<dbReference type="InterPro" id="IPR011250">
    <property type="entry name" value="OMP/PagP_B-barrel"/>
</dbReference>
<evidence type="ECO:0000256" key="1">
    <source>
        <dbReference type="ARBA" id="ARBA00004442"/>
    </source>
</evidence>
<dbReference type="RefSeq" id="WP_090964952.1">
    <property type="nucleotide sequence ID" value="NZ_FOVG01000003.1"/>
</dbReference>
<feature type="active site" evidence="8">
    <location>
        <position position="100"/>
    </location>
</feature>
<dbReference type="Gene3D" id="2.40.160.20">
    <property type="match status" value="1"/>
</dbReference>
<organism evidence="9 10">
    <name type="scientific">Candidatus Pantoea varia</name>
    <dbReference type="NCBI Taxonomy" id="1881036"/>
    <lineage>
        <taxon>Bacteria</taxon>
        <taxon>Pseudomonadati</taxon>
        <taxon>Pseudomonadota</taxon>
        <taxon>Gammaproteobacteria</taxon>
        <taxon>Enterobacterales</taxon>
        <taxon>Erwiniaceae</taxon>
        <taxon>Pantoea</taxon>
    </lineage>
</organism>
<gene>
    <name evidence="8" type="primary">pagP</name>
    <name evidence="9" type="ORF">SAMN05428971_2989</name>
</gene>
<dbReference type="EMBL" id="FOVG01000003">
    <property type="protein sequence ID" value="SFO12151.1"/>
    <property type="molecule type" value="Genomic_DNA"/>
</dbReference>
<dbReference type="FunFam" id="2.40.160.20:FF:000002">
    <property type="entry name" value="Lipid A palmitoyltransferase PagP"/>
    <property type="match status" value="1"/>
</dbReference>
<evidence type="ECO:0000256" key="8">
    <source>
        <dbReference type="HAMAP-Rule" id="MF_00837"/>
    </source>
</evidence>
<dbReference type="Pfam" id="PF07017">
    <property type="entry name" value="PagP"/>
    <property type="match status" value="1"/>
</dbReference>
<feature type="active site" evidence="8">
    <location>
        <position position="101"/>
    </location>
</feature>